<feature type="region of interest" description="Disordered" evidence="1">
    <location>
        <begin position="1"/>
        <end position="25"/>
    </location>
</feature>
<name>A0A448XNR2_9PLAT</name>
<protein>
    <submittedName>
        <fullName evidence="2">Uncharacterized protein</fullName>
    </submittedName>
</protein>
<keyword evidence="3" id="KW-1185">Reference proteome</keyword>
<feature type="region of interest" description="Disordered" evidence="1">
    <location>
        <begin position="163"/>
        <end position="207"/>
    </location>
</feature>
<dbReference type="AlphaFoldDB" id="A0A448XNR2"/>
<feature type="region of interest" description="Disordered" evidence="1">
    <location>
        <begin position="40"/>
        <end position="69"/>
    </location>
</feature>
<comment type="caution">
    <text evidence="2">The sequence shown here is derived from an EMBL/GenBank/DDBJ whole genome shotgun (WGS) entry which is preliminary data.</text>
</comment>
<dbReference type="EMBL" id="CAAALY010268066">
    <property type="protein sequence ID" value="VEL41144.1"/>
    <property type="molecule type" value="Genomic_DNA"/>
</dbReference>
<feature type="compositionally biased region" description="Polar residues" evidence="1">
    <location>
        <begin position="40"/>
        <end position="52"/>
    </location>
</feature>
<organism evidence="2 3">
    <name type="scientific">Protopolystoma xenopodis</name>
    <dbReference type="NCBI Taxonomy" id="117903"/>
    <lineage>
        <taxon>Eukaryota</taxon>
        <taxon>Metazoa</taxon>
        <taxon>Spiralia</taxon>
        <taxon>Lophotrochozoa</taxon>
        <taxon>Platyhelminthes</taxon>
        <taxon>Monogenea</taxon>
        <taxon>Polyopisthocotylea</taxon>
        <taxon>Polystomatidea</taxon>
        <taxon>Polystomatidae</taxon>
        <taxon>Protopolystoma</taxon>
    </lineage>
</organism>
<feature type="compositionally biased region" description="Polar residues" evidence="1">
    <location>
        <begin position="125"/>
        <end position="134"/>
    </location>
</feature>
<sequence>MEYRISSQSPAISTVETSVPSPSQTVAKCSSLSSFVCRSLRTSPKSPSSVASQVRGFPDPEASLNPEASEAAGTLFDRLDSLSVLQLPSDAGLSASPRSARSFPPSNLPSISQLRGPDSIEPQWRQDTSTNRAQLGSLAGENCRVEAGALLATDEVDILIMNTGAEDEQDGVDEEEEDEEQEANQLRLEEDIVRNLGGNLDTNDQAP</sequence>
<evidence type="ECO:0000313" key="2">
    <source>
        <dbReference type="EMBL" id="VEL41144.1"/>
    </source>
</evidence>
<reference evidence="2" key="1">
    <citation type="submission" date="2018-11" db="EMBL/GenBank/DDBJ databases">
        <authorList>
            <consortium name="Pathogen Informatics"/>
        </authorList>
    </citation>
    <scope>NUCLEOTIDE SEQUENCE</scope>
</reference>
<feature type="region of interest" description="Disordered" evidence="1">
    <location>
        <begin position="90"/>
        <end position="135"/>
    </location>
</feature>
<feature type="compositionally biased region" description="Low complexity" evidence="1">
    <location>
        <begin position="94"/>
        <end position="105"/>
    </location>
</feature>
<evidence type="ECO:0000256" key="1">
    <source>
        <dbReference type="SAM" id="MobiDB-lite"/>
    </source>
</evidence>
<feature type="compositionally biased region" description="Acidic residues" evidence="1">
    <location>
        <begin position="165"/>
        <end position="182"/>
    </location>
</feature>
<feature type="non-terminal residue" evidence="2">
    <location>
        <position position="207"/>
    </location>
</feature>
<dbReference type="Proteomes" id="UP000784294">
    <property type="component" value="Unassembled WGS sequence"/>
</dbReference>
<gene>
    <name evidence="2" type="ORF">PXEA_LOCUS34584</name>
</gene>
<accession>A0A448XNR2</accession>
<proteinExistence type="predicted"/>
<evidence type="ECO:0000313" key="3">
    <source>
        <dbReference type="Proteomes" id="UP000784294"/>
    </source>
</evidence>